<protein>
    <submittedName>
        <fullName evidence="2">Uncharacterized protein</fullName>
    </submittedName>
</protein>
<keyword evidence="1" id="KW-1185">Reference proteome</keyword>
<organism evidence="1 2">
    <name type="scientific">Heterorhabditis bacteriophora</name>
    <name type="common">Entomopathogenic nematode worm</name>
    <dbReference type="NCBI Taxonomy" id="37862"/>
    <lineage>
        <taxon>Eukaryota</taxon>
        <taxon>Metazoa</taxon>
        <taxon>Ecdysozoa</taxon>
        <taxon>Nematoda</taxon>
        <taxon>Chromadorea</taxon>
        <taxon>Rhabditida</taxon>
        <taxon>Rhabditina</taxon>
        <taxon>Rhabditomorpha</taxon>
        <taxon>Strongyloidea</taxon>
        <taxon>Heterorhabditidae</taxon>
        <taxon>Heterorhabditis</taxon>
    </lineage>
</organism>
<sequence>MEQYIRAGSALNVPHYDCRYIGITDLLQLFSLTTFPPDSIVYNKTPQILIYVFLLFQFNNF</sequence>
<evidence type="ECO:0000313" key="2">
    <source>
        <dbReference type="WBParaSite" id="Hba_10451"/>
    </source>
</evidence>
<dbReference type="WBParaSite" id="Hba_10451">
    <property type="protein sequence ID" value="Hba_10451"/>
    <property type="gene ID" value="Hba_10451"/>
</dbReference>
<dbReference type="Proteomes" id="UP000095283">
    <property type="component" value="Unplaced"/>
</dbReference>
<proteinExistence type="predicted"/>
<dbReference type="AlphaFoldDB" id="A0A1I7WZ26"/>
<accession>A0A1I7WZ26</accession>
<reference evidence="2" key="1">
    <citation type="submission" date="2016-11" db="UniProtKB">
        <authorList>
            <consortium name="WormBaseParasite"/>
        </authorList>
    </citation>
    <scope>IDENTIFICATION</scope>
</reference>
<evidence type="ECO:0000313" key="1">
    <source>
        <dbReference type="Proteomes" id="UP000095283"/>
    </source>
</evidence>
<name>A0A1I7WZ26_HETBA</name>